<dbReference type="InterPro" id="IPR028081">
    <property type="entry name" value="Leu-bd"/>
</dbReference>
<evidence type="ECO:0000313" key="4">
    <source>
        <dbReference type="EMBL" id="MBW3096020.1"/>
    </source>
</evidence>
<accession>A0ABS6WJS9</accession>
<keyword evidence="1 2" id="KW-0732">Signal</keyword>
<keyword evidence="5" id="KW-1185">Reference proteome</keyword>
<evidence type="ECO:0000259" key="3">
    <source>
        <dbReference type="Pfam" id="PF13458"/>
    </source>
</evidence>
<organism evidence="4 5">
    <name type="scientific">Pseudohoeflea coraliihabitans</name>
    <dbReference type="NCBI Taxonomy" id="2860393"/>
    <lineage>
        <taxon>Bacteria</taxon>
        <taxon>Pseudomonadati</taxon>
        <taxon>Pseudomonadota</taxon>
        <taxon>Alphaproteobacteria</taxon>
        <taxon>Hyphomicrobiales</taxon>
        <taxon>Rhizobiaceae</taxon>
        <taxon>Pseudohoeflea</taxon>
    </lineage>
</organism>
<dbReference type="RefSeq" id="WP_219157851.1">
    <property type="nucleotide sequence ID" value="NZ_JAHWQX010000001.1"/>
</dbReference>
<dbReference type="PANTHER" id="PTHR47628">
    <property type="match status" value="1"/>
</dbReference>
<dbReference type="EMBL" id="JAHWQX010000001">
    <property type="protein sequence ID" value="MBW3096020.1"/>
    <property type="molecule type" value="Genomic_DNA"/>
</dbReference>
<gene>
    <name evidence="4" type="ORF">KY465_01865</name>
</gene>
<dbReference type="CDD" id="cd06331">
    <property type="entry name" value="PBP1_AmiC-like"/>
    <property type="match status" value="1"/>
</dbReference>
<reference evidence="4" key="1">
    <citation type="submission" date="2021-07" db="EMBL/GenBank/DDBJ databases">
        <title>Pseudohoeflea marina sp. nov. a polyhydroxyalcanoate-producing bacterium.</title>
        <authorList>
            <person name="Zheng W."/>
            <person name="Yu S."/>
            <person name="Huang Y."/>
        </authorList>
    </citation>
    <scope>NUCLEOTIDE SEQUENCE</scope>
    <source>
        <strain evidence="4">DP4N28-3</strain>
    </source>
</reference>
<dbReference type="Proteomes" id="UP001430804">
    <property type="component" value="Unassembled WGS sequence"/>
</dbReference>
<evidence type="ECO:0000256" key="2">
    <source>
        <dbReference type="SAM" id="SignalP"/>
    </source>
</evidence>
<name>A0ABS6WJS9_9HYPH</name>
<comment type="caution">
    <text evidence="4">The sequence shown here is derived from an EMBL/GenBank/DDBJ whole genome shotgun (WGS) entry which is preliminary data.</text>
</comment>
<dbReference type="Pfam" id="PF13458">
    <property type="entry name" value="Peripla_BP_6"/>
    <property type="match status" value="1"/>
</dbReference>
<feature type="chain" id="PRO_5045521932" evidence="2">
    <location>
        <begin position="26"/>
        <end position="400"/>
    </location>
</feature>
<protein>
    <submittedName>
        <fullName evidence="4">Substrate-binding protein</fullName>
    </submittedName>
</protein>
<dbReference type="PANTHER" id="PTHR47628:SF1">
    <property type="entry name" value="ALIPHATIC AMIDASE EXPRESSION-REGULATING PROTEIN"/>
    <property type="match status" value="1"/>
</dbReference>
<proteinExistence type="predicted"/>
<feature type="domain" description="Leucine-binding protein" evidence="3">
    <location>
        <begin position="36"/>
        <end position="374"/>
    </location>
</feature>
<evidence type="ECO:0000313" key="5">
    <source>
        <dbReference type="Proteomes" id="UP001430804"/>
    </source>
</evidence>
<feature type="signal peptide" evidence="2">
    <location>
        <begin position="1"/>
        <end position="25"/>
    </location>
</feature>
<evidence type="ECO:0000256" key="1">
    <source>
        <dbReference type="ARBA" id="ARBA00022729"/>
    </source>
</evidence>
<sequence length="400" mass="42268">MTWRFRGKTLVAVLALTGSFAIWSAAPGRAQETGAKLGFVTELSGPASLFGEAALQAAELAVDEVNASGGVLGGDLTLAVADDATDPNIARQVWEKLVNDGVDAFVFRETSAARVAVLPVAEAANVPAIYANDYEGGDCRRILYTAGEIEPQKIAPYLEFLKQNGGTKFFVLATDYNWARITAGMVREAAPGLEIEIVGEEYTPFNTTDYGPIITKIRNSGAEVLFSGLVGGPDNVAFFKQARSAGLTQSLKVIGNIALDDSTLAAVGDAAAGTYMAASYFMTDTSEANTAFLAALESKYGGNMKAQGYLSEPAYDAVHLYALAVNKAGTTETSAVLKALSEVEFTKSPKGSIRMTPDRHAAMPIFIAEAKADGTYEVKESLGVQEAPKQCDPQPPFEKG</sequence>